<evidence type="ECO:0000313" key="3">
    <source>
        <dbReference type="EMBL" id="MBB6506642.1"/>
    </source>
</evidence>
<dbReference type="Pfam" id="PF11776">
    <property type="entry name" value="RcnB"/>
    <property type="match status" value="1"/>
</dbReference>
<organism evidence="3 4">
    <name type="scientific">Sphingomonas endophytica</name>
    <dbReference type="NCBI Taxonomy" id="869719"/>
    <lineage>
        <taxon>Bacteria</taxon>
        <taxon>Pseudomonadati</taxon>
        <taxon>Pseudomonadota</taxon>
        <taxon>Alphaproteobacteria</taxon>
        <taxon>Sphingomonadales</taxon>
        <taxon>Sphingomonadaceae</taxon>
        <taxon>Sphingomonas</taxon>
    </lineage>
</organism>
<comment type="caution">
    <text evidence="3">The sequence shown here is derived from an EMBL/GenBank/DDBJ whole genome shotgun (WGS) entry which is preliminary data.</text>
</comment>
<evidence type="ECO:0000256" key="1">
    <source>
        <dbReference type="SAM" id="MobiDB-lite"/>
    </source>
</evidence>
<dbReference type="InterPro" id="IPR024572">
    <property type="entry name" value="RcnB"/>
</dbReference>
<feature type="compositionally biased region" description="Basic and acidic residues" evidence="1">
    <location>
        <begin position="35"/>
        <end position="52"/>
    </location>
</feature>
<feature type="signal peptide" evidence="2">
    <location>
        <begin position="1"/>
        <end position="21"/>
    </location>
</feature>
<dbReference type="Gene3D" id="3.10.450.160">
    <property type="entry name" value="inner membrane protein cigr"/>
    <property type="match status" value="1"/>
</dbReference>
<feature type="chain" id="PRO_5031248781" description="ATP-dependent RNA helicase" evidence="2">
    <location>
        <begin position="22"/>
        <end position="304"/>
    </location>
</feature>
<protein>
    <recommendedName>
        <fullName evidence="5">ATP-dependent RNA helicase</fullName>
    </recommendedName>
</protein>
<reference evidence="3 4" key="2">
    <citation type="submission" date="2020-08" db="EMBL/GenBank/DDBJ databases">
        <authorList>
            <person name="Partida-Martinez L."/>
            <person name="Huntemann M."/>
            <person name="Clum A."/>
            <person name="Wang J."/>
            <person name="Palaniappan K."/>
            <person name="Ritter S."/>
            <person name="Chen I.-M."/>
            <person name="Stamatis D."/>
            <person name="Reddy T."/>
            <person name="O'Malley R."/>
            <person name="Daum C."/>
            <person name="Shapiro N."/>
            <person name="Ivanova N."/>
            <person name="Kyrpides N."/>
            <person name="Woyke T."/>
        </authorList>
    </citation>
    <scope>NUCLEOTIDE SEQUENCE [LARGE SCALE GENOMIC DNA]</scope>
    <source>
        <strain evidence="3 4">AS3.13</strain>
    </source>
</reference>
<gene>
    <name evidence="3" type="ORF">F4693_003649</name>
</gene>
<dbReference type="Proteomes" id="UP000522313">
    <property type="component" value="Unassembled WGS sequence"/>
</dbReference>
<dbReference type="RefSeq" id="WP_184508547.1">
    <property type="nucleotide sequence ID" value="NZ_JACHBT010000029.1"/>
</dbReference>
<sequence>MLKAMVVGLLSMTALVPPVLAQDRGAQDQGAQDRGMQDGRSMDRGQWRRNRAEMPAPPPRSAGDAGTAGAVDRPSAPAPGRWERDAAPGRRDPARADRDDRPPAPNGDWRSGRPPAPRDDRRFDDPPRPSVPNGDWRSERPPTPRGDWRNDRAAQDRRDDWRDPVRRAPDRVWSAEPGRRRYDLRDAPRPPAAVWRAESVGRWDREWRREPQYDWNRYRNERRSVFRLPRYYAPYGWQGGYRRFGVGIAIAPILYTPRYWIYDPYAYRLPDAGEPYRWVRYYDDALLVDIEDGTVVDVIHGIFE</sequence>
<feature type="compositionally biased region" description="Basic and acidic residues" evidence="1">
    <location>
        <begin position="136"/>
        <end position="163"/>
    </location>
</feature>
<feature type="compositionally biased region" description="Low complexity" evidence="1">
    <location>
        <begin position="23"/>
        <end position="34"/>
    </location>
</feature>
<evidence type="ECO:0000313" key="4">
    <source>
        <dbReference type="Proteomes" id="UP000522313"/>
    </source>
</evidence>
<keyword evidence="2" id="KW-0732">Signal</keyword>
<reference evidence="3 4" key="1">
    <citation type="submission" date="2020-08" db="EMBL/GenBank/DDBJ databases">
        <title>The Agave Microbiome: Exploring the role of microbial communities in plant adaptations to desert environments.</title>
        <authorList>
            <person name="Partida-Martinez L.P."/>
        </authorList>
    </citation>
    <scope>NUCLEOTIDE SEQUENCE [LARGE SCALE GENOMIC DNA]</scope>
    <source>
        <strain evidence="3 4">AS3.13</strain>
    </source>
</reference>
<name>A0A7X0MPD6_9SPHN</name>
<proteinExistence type="predicted"/>
<dbReference type="AlphaFoldDB" id="A0A7X0MPD6"/>
<accession>A0A7X0MPD6</accession>
<feature type="compositionally biased region" description="Basic and acidic residues" evidence="1">
    <location>
        <begin position="81"/>
        <end position="102"/>
    </location>
</feature>
<dbReference type="EMBL" id="JACHBT010000029">
    <property type="protein sequence ID" value="MBB6506642.1"/>
    <property type="molecule type" value="Genomic_DNA"/>
</dbReference>
<evidence type="ECO:0008006" key="5">
    <source>
        <dbReference type="Google" id="ProtNLM"/>
    </source>
</evidence>
<feature type="compositionally biased region" description="Basic and acidic residues" evidence="1">
    <location>
        <begin position="116"/>
        <end position="127"/>
    </location>
</feature>
<feature type="region of interest" description="Disordered" evidence="1">
    <location>
        <begin position="23"/>
        <end position="163"/>
    </location>
</feature>
<evidence type="ECO:0000256" key="2">
    <source>
        <dbReference type="SAM" id="SignalP"/>
    </source>
</evidence>